<reference evidence="4 5" key="1">
    <citation type="submission" date="2018-09" db="EMBL/GenBank/DDBJ databases">
        <title>Paenibacillus aracenensis nov. sp. isolated from a cave in southern Spain.</title>
        <authorList>
            <person name="Jurado V."/>
            <person name="Gutierrez-Patricio S."/>
            <person name="Gonzalez-Pimentel J.L."/>
            <person name="Miller A.Z."/>
            <person name="Laiz L."/>
            <person name="Saiz-Jimenez C."/>
        </authorList>
    </citation>
    <scope>NUCLEOTIDE SEQUENCE [LARGE SCALE GENOMIC DNA]</scope>
    <source>
        <strain evidence="4 5">DSM 22867</strain>
    </source>
</reference>
<dbReference type="Proteomes" id="UP000266482">
    <property type="component" value="Unassembled WGS sequence"/>
</dbReference>
<feature type="domain" description="MobA-like NTP transferase" evidence="3">
    <location>
        <begin position="3"/>
        <end position="123"/>
    </location>
</feature>
<dbReference type="Gene3D" id="3.90.550.10">
    <property type="entry name" value="Spore Coat Polysaccharide Biosynthesis Protein SpsA, Chain A"/>
    <property type="match status" value="1"/>
</dbReference>
<dbReference type="InterPro" id="IPR050065">
    <property type="entry name" value="GlmU-like"/>
</dbReference>
<comment type="caution">
    <text evidence="4">The sequence shown here is derived from an EMBL/GenBank/DDBJ whole genome shotgun (WGS) entry which is preliminary data.</text>
</comment>
<keyword evidence="1 4" id="KW-0808">Transferase</keyword>
<evidence type="ECO:0000313" key="5">
    <source>
        <dbReference type="Proteomes" id="UP000266482"/>
    </source>
</evidence>
<evidence type="ECO:0000256" key="1">
    <source>
        <dbReference type="ARBA" id="ARBA00022679"/>
    </source>
</evidence>
<gene>
    <name evidence="4" type="ORF">D3P08_25175</name>
</gene>
<accession>A0A3A1URS4</accession>
<evidence type="ECO:0000259" key="3">
    <source>
        <dbReference type="Pfam" id="PF12804"/>
    </source>
</evidence>
<dbReference type="SUPFAM" id="SSF53448">
    <property type="entry name" value="Nucleotide-diphospho-sugar transferases"/>
    <property type="match status" value="1"/>
</dbReference>
<evidence type="ECO:0000313" key="4">
    <source>
        <dbReference type="EMBL" id="RIX47317.1"/>
    </source>
</evidence>
<dbReference type="EMBL" id="QXQA01000023">
    <property type="protein sequence ID" value="RIX47317.1"/>
    <property type="molecule type" value="Genomic_DNA"/>
</dbReference>
<protein>
    <submittedName>
        <fullName evidence="4">Phosphocholine cytidylyltransferase family protein</fullName>
    </submittedName>
</protein>
<keyword evidence="5" id="KW-1185">Reference proteome</keyword>
<dbReference type="OrthoDB" id="9803871at2"/>
<dbReference type="RefSeq" id="WP_119602887.1">
    <property type="nucleotide sequence ID" value="NZ_QXQA01000023.1"/>
</dbReference>
<proteinExistence type="predicted"/>
<keyword evidence="2 4" id="KW-0548">Nucleotidyltransferase</keyword>
<dbReference type="Pfam" id="PF12804">
    <property type="entry name" value="NTP_transf_3"/>
    <property type="match status" value="1"/>
</dbReference>
<dbReference type="InterPro" id="IPR029044">
    <property type="entry name" value="Nucleotide-diphossugar_trans"/>
</dbReference>
<dbReference type="InterPro" id="IPR025877">
    <property type="entry name" value="MobA-like_NTP_Trfase"/>
</dbReference>
<organism evidence="4 5">
    <name type="scientific">Paenibacillus nanensis</name>
    <dbReference type="NCBI Taxonomy" id="393251"/>
    <lineage>
        <taxon>Bacteria</taxon>
        <taxon>Bacillati</taxon>
        <taxon>Bacillota</taxon>
        <taxon>Bacilli</taxon>
        <taxon>Bacillales</taxon>
        <taxon>Paenibacillaceae</taxon>
        <taxon>Paenibacillus</taxon>
    </lineage>
</organism>
<evidence type="ECO:0000256" key="2">
    <source>
        <dbReference type="ARBA" id="ARBA00022695"/>
    </source>
</evidence>
<dbReference type="AlphaFoldDB" id="A0A3A1URS4"/>
<name>A0A3A1URS4_9BACL</name>
<dbReference type="PANTHER" id="PTHR43584:SF8">
    <property type="entry name" value="N-ACETYLMURAMATE ALPHA-1-PHOSPHATE URIDYLYLTRANSFERASE"/>
    <property type="match status" value="1"/>
</dbReference>
<dbReference type="PANTHER" id="PTHR43584">
    <property type="entry name" value="NUCLEOTIDYL TRANSFERASE"/>
    <property type="match status" value="1"/>
</dbReference>
<dbReference type="GO" id="GO:0016779">
    <property type="term" value="F:nucleotidyltransferase activity"/>
    <property type="evidence" value="ECO:0007669"/>
    <property type="project" value="UniProtKB-KW"/>
</dbReference>
<sequence>MQAIILNSGTGSRMGCRTQNLPKCLLPLGEGHTVLSKQVDSLADNGIRDMVLTTGQFHDTIKSYLLHRYGDRYQFQFIHNDRFKTTNYIYSLHLIRDYINSDCILLHGDLVYESGVMRGLLRSPNRNTVLVSPGEELPEKDFKAHIAQGRILQIAINIFHDCKFLLPLYRLEYSFMKQWLEQINEYIAQDKIAVYAENALNDLLKTELTLLPHYYEGFCMEIDTEEDYSICLSRNAL</sequence>